<keyword evidence="3" id="KW-0393">Immunoglobulin domain</keyword>
<dbReference type="FunFam" id="2.60.40.10:FF:000069">
    <property type="entry name" value="Alpha-protein kinase 3"/>
    <property type="match status" value="1"/>
</dbReference>
<evidence type="ECO:0000256" key="1">
    <source>
        <dbReference type="ARBA" id="ARBA00022737"/>
    </source>
</evidence>
<keyword evidence="1" id="KW-0677">Repeat</keyword>
<dbReference type="FunFam" id="2.60.40.10:FF:000124">
    <property type="entry name" value="Myomesin 1"/>
    <property type="match status" value="1"/>
</dbReference>
<protein>
    <submittedName>
        <fullName evidence="8">Myomesin 2a</fullName>
    </submittedName>
</protein>
<evidence type="ECO:0000259" key="7">
    <source>
        <dbReference type="PROSITE" id="PS50853"/>
    </source>
</evidence>
<feature type="domain" description="Ig-like" evidence="6">
    <location>
        <begin position="998"/>
        <end position="1084"/>
    </location>
</feature>
<dbReference type="PANTHER" id="PTHR13817">
    <property type="entry name" value="TITIN"/>
    <property type="match status" value="1"/>
</dbReference>
<dbReference type="FunFam" id="2.60.40.10:FF:000222">
    <property type="entry name" value="Myomesin 1"/>
    <property type="match status" value="1"/>
</dbReference>
<dbReference type="CDD" id="cd00096">
    <property type="entry name" value="Ig"/>
    <property type="match status" value="1"/>
</dbReference>
<dbReference type="FunFam" id="2.60.40.10:FF:000192">
    <property type="entry name" value="Myomesin 1"/>
    <property type="match status" value="1"/>
</dbReference>
<sequence>VSVEQTAYNVFVFQLAFKLYNLYLFICFYCMFVSFILLKAAIHNFLHSLYIAMLIKNMMYKKTDVLEDIPKLPDFLVALRPHTVWEKTPVKLFCTVQGNPRPIVKWYKGGVPVDPLTAPGKYKIENKYGVHSLIISRYVPHLTEIHPSKLEVSMLDRFSVSFGVEGGSISLVCTLVVVPDLPNLPPLAQWYRDDKLLKPSKLAEMLVGGGAARLTLPHLAKDDEGLYTLRIFTKDGTTEHSAYLFVSDAAPSAPGAPGAPLSVKAYDINADYVLVAWKPPNTVNEMAITGYFVDRCESGSDTWVQCNDAPVKVCKYPVHGLKVGHSYHFRVRAVNSAGISRPSRKSDKVTALDAAESERLQVIKIEGKYDIVIKDDDLEGYVTIPGEPTDVHASEIFKSYVVLSWKPPSPRGRAPLWYVIEKVSGTGAWQRINTAVKLHSPRYPVFDLQDGQKYQFRVYSVNLYGSSEASEPSEPIQKVDEDGVPSAPGQVVATRNTKSSVFVQWDAPKYLKNLMGYYIDGRIAGSKEWFPCNHKPFKHTRFVVHGLIPGESYTFRVQAVNVYGLSEESQESSSITVEPALATPSAPFGITLLSCDGSSMTLAWKKPKHCGGSKVNAYYIDKRNADSLVWKEVNLVAVTERICTVDNLTEGTFYEFKVQAANMAGVGVPSAPSAPMKCEAWTMEEPGPAYDLSFSEVRCQSLVLLWKAPVYTGASAVTGYLVDMAKKGSSEFVTLTQEAVNHRYLKVTGLKEGETYVFRVRSVNAAGVGKPSKLSEPICAKALPGTQEIVAGVDEETGDVFLSFEACEICETSNFVWSKNYKAIGECPRVAATSKGRTSRLTFSSPDKDDLGAYSVVVTDTEGVSASHTLTEDGGSFQYFSLVVPLKHGLNYEVLEKGHVRFWLQAVKLSSSVSYRFIVNDKEVTSGEGIKISHDVATGVIQMTVDHFTRANEGTYTVQIHDGKAKAQSSLVMVGDVFKAALKEAEFQRKEHIRKQGPHFSEYLYFTVTEDCTVMLACKVANVKKETSFHWYKEDDEIVPETPPNVMSGACALPIPMFSRKDQGVYKAVLSDDRGKDTSLFDISGKVHVCLLPSGASASELVLQCTPEGIRLQCYMNYYTEEMKTVWKHKESKIASSEKMRIGGTAEMAWMQICDPSDKEKGNYSIEISDGVQTHTRSFDLSGQDRGRVVGGLPDVVTIMEAKSLSLTCTVWGEPTPEVTWFKNEQEVASTEHTKVTFEGGKFASLVITKVTPEDSGKYSINVRNKYGGEFVEITVSVYKQGEQIPEPKLGHPKTPAV</sequence>
<keyword evidence="5" id="KW-1133">Transmembrane helix</keyword>
<dbReference type="Pfam" id="PF00041">
    <property type="entry name" value="fn3"/>
    <property type="match status" value="5"/>
</dbReference>
<dbReference type="SUPFAM" id="SSF49265">
    <property type="entry name" value="Fibronectin type III"/>
    <property type="match status" value="3"/>
</dbReference>
<feature type="domain" description="Ig-like" evidence="6">
    <location>
        <begin position="73"/>
        <end position="110"/>
    </location>
</feature>
<reference evidence="8" key="2">
    <citation type="submission" date="2025-09" db="UniProtKB">
        <authorList>
            <consortium name="Ensembl"/>
        </authorList>
    </citation>
    <scope>IDENTIFICATION</scope>
</reference>
<dbReference type="InterPro" id="IPR013098">
    <property type="entry name" value="Ig_I-set"/>
</dbReference>
<dbReference type="InterPro" id="IPR003961">
    <property type="entry name" value="FN3_dom"/>
</dbReference>
<dbReference type="FunFam" id="2.60.40.10:FF:000029">
    <property type="entry name" value="Myomesin 1"/>
    <property type="match status" value="3"/>
</dbReference>
<dbReference type="FunFam" id="2.60.40.10:FF:000179">
    <property type="entry name" value="Myomesin 2"/>
    <property type="match status" value="2"/>
</dbReference>
<keyword evidence="5" id="KW-0812">Transmembrane</keyword>
<dbReference type="CDD" id="cd00063">
    <property type="entry name" value="FN3"/>
    <property type="match status" value="5"/>
</dbReference>
<evidence type="ECO:0000256" key="4">
    <source>
        <dbReference type="SAM" id="MobiDB-lite"/>
    </source>
</evidence>
<gene>
    <name evidence="8" type="primary">myom2a</name>
</gene>
<dbReference type="PROSITE" id="PS50853">
    <property type="entry name" value="FN3"/>
    <property type="match status" value="5"/>
</dbReference>
<dbReference type="InterPro" id="IPR007110">
    <property type="entry name" value="Ig-like_dom"/>
</dbReference>
<evidence type="ECO:0000256" key="5">
    <source>
        <dbReference type="SAM" id="Phobius"/>
    </source>
</evidence>
<dbReference type="Proteomes" id="UP000694568">
    <property type="component" value="Unplaced"/>
</dbReference>
<feature type="domain" description="Ig-like" evidence="6">
    <location>
        <begin position="147"/>
        <end position="245"/>
    </location>
</feature>
<dbReference type="InterPro" id="IPR050964">
    <property type="entry name" value="Striated_Muscle_Regulatory"/>
</dbReference>
<evidence type="ECO:0000256" key="3">
    <source>
        <dbReference type="ARBA" id="ARBA00023319"/>
    </source>
</evidence>
<dbReference type="SUPFAM" id="SSF48726">
    <property type="entry name" value="Immunoglobulin"/>
    <property type="match status" value="6"/>
</dbReference>
<keyword evidence="9" id="KW-1185">Reference proteome</keyword>
<feature type="domain" description="Ig-like" evidence="6">
    <location>
        <begin position="1201"/>
        <end position="1277"/>
    </location>
</feature>
<evidence type="ECO:0000256" key="2">
    <source>
        <dbReference type="ARBA" id="ARBA00023179"/>
    </source>
</evidence>
<keyword evidence="2" id="KW-0514">Muscle protein</keyword>
<feature type="domain" description="Fibronectin type-III" evidence="7">
    <location>
        <begin position="259"/>
        <end position="354"/>
    </location>
</feature>
<dbReference type="SMART" id="SM00408">
    <property type="entry name" value="IGc2"/>
    <property type="match status" value="2"/>
</dbReference>
<dbReference type="SMART" id="SM00409">
    <property type="entry name" value="IG"/>
    <property type="match status" value="4"/>
</dbReference>
<feature type="domain" description="Fibronectin type-III" evidence="7">
    <location>
        <begin position="688"/>
        <end position="785"/>
    </location>
</feature>
<reference evidence="8" key="1">
    <citation type="submission" date="2025-08" db="UniProtKB">
        <authorList>
            <consortium name="Ensembl"/>
        </authorList>
    </citation>
    <scope>IDENTIFICATION</scope>
</reference>
<feature type="region of interest" description="Disordered" evidence="4">
    <location>
        <begin position="468"/>
        <end position="488"/>
    </location>
</feature>
<feature type="domain" description="Fibronectin type-III" evidence="7">
    <location>
        <begin position="583"/>
        <end position="685"/>
    </location>
</feature>
<evidence type="ECO:0000313" key="9">
    <source>
        <dbReference type="Proteomes" id="UP000694568"/>
    </source>
</evidence>
<dbReference type="InterPro" id="IPR036116">
    <property type="entry name" value="FN3_sf"/>
</dbReference>
<accession>A0A8C9ZFH7</accession>
<dbReference type="SMART" id="SM00060">
    <property type="entry name" value="FN3"/>
    <property type="match status" value="5"/>
</dbReference>
<dbReference type="FunFam" id="2.60.40.10:FF:000670">
    <property type="entry name" value="Myomesin 2"/>
    <property type="match status" value="1"/>
</dbReference>
<keyword evidence="5" id="KW-0472">Membrane</keyword>
<organism evidence="8 9">
    <name type="scientific">Sander lucioperca</name>
    <name type="common">Pike-perch</name>
    <name type="synonym">Perca lucioperca</name>
    <dbReference type="NCBI Taxonomy" id="283035"/>
    <lineage>
        <taxon>Eukaryota</taxon>
        <taxon>Metazoa</taxon>
        <taxon>Chordata</taxon>
        <taxon>Craniata</taxon>
        <taxon>Vertebrata</taxon>
        <taxon>Euteleostomi</taxon>
        <taxon>Actinopterygii</taxon>
        <taxon>Neopterygii</taxon>
        <taxon>Teleostei</taxon>
        <taxon>Neoteleostei</taxon>
        <taxon>Acanthomorphata</taxon>
        <taxon>Eupercaria</taxon>
        <taxon>Perciformes</taxon>
        <taxon>Percoidei</taxon>
        <taxon>Percidae</taxon>
        <taxon>Luciopercinae</taxon>
        <taxon>Sander</taxon>
    </lineage>
</organism>
<dbReference type="PANTHER" id="PTHR13817:SF22">
    <property type="entry name" value="MYOMESIN-2"/>
    <property type="match status" value="1"/>
</dbReference>
<dbReference type="GO" id="GO:0045214">
    <property type="term" value="P:sarcomere organization"/>
    <property type="evidence" value="ECO:0007669"/>
    <property type="project" value="TreeGrafter"/>
</dbReference>
<dbReference type="InterPro" id="IPR003599">
    <property type="entry name" value="Ig_sub"/>
</dbReference>
<dbReference type="Ensembl" id="ENSSLUT00000038839.1">
    <property type="protein sequence ID" value="ENSSLUP00000037681.1"/>
    <property type="gene ID" value="ENSSLUG00000014845.1"/>
</dbReference>
<proteinExistence type="predicted"/>
<name>A0A8C9ZFH7_SANLU</name>
<feature type="domain" description="Fibronectin type-III" evidence="7">
    <location>
        <begin position="387"/>
        <end position="482"/>
    </location>
</feature>
<dbReference type="InterPro" id="IPR013783">
    <property type="entry name" value="Ig-like_fold"/>
</dbReference>
<dbReference type="FunFam" id="2.60.40.10:FF:000197">
    <property type="entry name" value="Myomesin 1"/>
    <property type="match status" value="1"/>
</dbReference>
<dbReference type="GO" id="GO:0005198">
    <property type="term" value="F:structural molecule activity"/>
    <property type="evidence" value="ECO:0007669"/>
    <property type="project" value="UniProtKB-ARBA"/>
</dbReference>
<dbReference type="InterPro" id="IPR036179">
    <property type="entry name" value="Ig-like_dom_sf"/>
</dbReference>
<dbReference type="FunFam" id="2.60.40.10:FF:000134">
    <property type="entry name" value="Myomesin 1"/>
    <property type="match status" value="1"/>
</dbReference>
<dbReference type="PROSITE" id="PS50835">
    <property type="entry name" value="IG_LIKE"/>
    <property type="match status" value="4"/>
</dbReference>
<dbReference type="Pfam" id="PF07679">
    <property type="entry name" value="I-set"/>
    <property type="match status" value="3"/>
</dbReference>
<evidence type="ECO:0000259" key="6">
    <source>
        <dbReference type="PROSITE" id="PS50835"/>
    </source>
</evidence>
<feature type="domain" description="Fibronectin type-III" evidence="7">
    <location>
        <begin position="487"/>
        <end position="580"/>
    </location>
</feature>
<dbReference type="GO" id="GO:0031430">
    <property type="term" value="C:M band"/>
    <property type="evidence" value="ECO:0007669"/>
    <property type="project" value="TreeGrafter"/>
</dbReference>
<dbReference type="GeneTree" id="ENSGT00940000157057"/>
<evidence type="ECO:0000313" key="8">
    <source>
        <dbReference type="Ensembl" id="ENSSLUP00000037681.1"/>
    </source>
</evidence>
<dbReference type="Gene3D" id="2.60.40.10">
    <property type="entry name" value="Immunoglobulins"/>
    <property type="match status" value="12"/>
</dbReference>
<dbReference type="PRINTS" id="PR00014">
    <property type="entry name" value="FNTYPEIII"/>
</dbReference>
<dbReference type="InterPro" id="IPR003598">
    <property type="entry name" value="Ig_sub2"/>
</dbReference>
<feature type="transmembrane region" description="Helical" evidence="5">
    <location>
        <begin position="20"/>
        <end position="38"/>
    </location>
</feature>